<dbReference type="Proteomes" id="UP000784294">
    <property type="component" value="Unassembled WGS sequence"/>
</dbReference>
<comment type="caution">
    <text evidence="2">The sequence shown here is derived from an EMBL/GenBank/DDBJ whole genome shotgun (WGS) entry which is preliminary data.</text>
</comment>
<feature type="compositionally biased region" description="Basic and acidic residues" evidence="1">
    <location>
        <begin position="125"/>
        <end position="141"/>
    </location>
</feature>
<gene>
    <name evidence="2" type="ORF">PXEA_LOCUS16373</name>
</gene>
<feature type="region of interest" description="Disordered" evidence="1">
    <location>
        <begin position="87"/>
        <end position="313"/>
    </location>
</feature>
<protein>
    <submittedName>
        <fullName evidence="2">Uncharacterized protein</fullName>
    </submittedName>
</protein>
<feature type="compositionally biased region" description="Low complexity" evidence="1">
    <location>
        <begin position="216"/>
        <end position="225"/>
    </location>
</feature>
<feature type="compositionally biased region" description="Basic and acidic residues" evidence="1">
    <location>
        <begin position="273"/>
        <end position="313"/>
    </location>
</feature>
<feature type="compositionally biased region" description="Basic and acidic residues" evidence="1">
    <location>
        <begin position="249"/>
        <end position="265"/>
    </location>
</feature>
<dbReference type="EMBL" id="CAAALY010059158">
    <property type="protein sequence ID" value="VEL22933.1"/>
    <property type="molecule type" value="Genomic_DNA"/>
</dbReference>
<evidence type="ECO:0000313" key="2">
    <source>
        <dbReference type="EMBL" id="VEL22933.1"/>
    </source>
</evidence>
<organism evidence="2 3">
    <name type="scientific">Protopolystoma xenopodis</name>
    <dbReference type="NCBI Taxonomy" id="117903"/>
    <lineage>
        <taxon>Eukaryota</taxon>
        <taxon>Metazoa</taxon>
        <taxon>Spiralia</taxon>
        <taxon>Lophotrochozoa</taxon>
        <taxon>Platyhelminthes</taxon>
        <taxon>Monogenea</taxon>
        <taxon>Polyopisthocotylea</taxon>
        <taxon>Polystomatidea</taxon>
        <taxon>Polystomatidae</taxon>
        <taxon>Protopolystoma</taxon>
    </lineage>
</organism>
<feature type="compositionally biased region" description="Basic and acidic residues" evidence="1">
    <location>
        <begin position="173"/>
        <end position="182"/>
    </location>
</feature>
<dbReference type="AlphaFoldDB" id="A0A3S4ZYH4"/>
<feature type="compositionally biased region" description="Polar residues" evidence="1">
    <location>
        <begin position="1"/>
        <end position="11"/>
    </location>
</feature>
<feature type="compositionally biased region" description="Basic and acidic residues" evidence="1">
    <location>
        <begin position="100"/>
        <end position="117"/>
    </location>
</feature>
<accession>A0A3S4ZYH4</accession>
<feature type="compositionally biased region" description="Polar residues" evidence="1">
    <location>
        <begin position="32"/>
        <end position="46"/>
    </location>
</feature>
<evidence type="ECO:0000256" key="1">
    <source>
        <dbReference type="SAM" id="MobiDB-lite"/>
    </source>
</evidence>
<keyword evidence="3" id="KW-1185">Reference proteome</keyword>
<feature type="compositionally biased region" description="Basic and acidic residues" evidence="1">
    <location>
        <begin position="226"/>
        <end position="240"/>
    </location>
</feature>
<feature type="region of interest" description="Disordered" evidence="1">
    <location>
        <begin position="1"/>
        <end position="46"/>
    </location>
</feature>
<sequence>MSTCAVSPTDASTDRPKDVPVGETEPQIWPNPHSQTQLAAPTPVSRWQTTHVIPSEPVSAQLHWPVLPNFAESTSFAPSGWNGAWKWGWPQPPSEGHQPVSERSDKRRVEKCEETEVCRATGKRTRLDENHVNGDGERADAGGDETFFPFGPKGPASLAHVNDASPFCSVQPRADKQPRLSDDASGSPKLGNMIERQEQMRQSGKPYSDKRKDVFTKSTSPSSSTTDERTSEEMPADGKKRLPVSSTAKRGDELRDGVKAGRYNERFGVIIDSEEKGKPEENGDKMRERDVRRSSVKDELGMPTRGKEDCEENRGCRNEKVTVWLGRSSGMEATGKEALKDDTSISGTFGPRTQDLSETWLGRVDVRASETGRSEQDVDDKATVAGSPATRAVWSRAMPVEGSSGWLNWPALRPAPPTSEPVTTSVPEFASTSAPTSVVMPSCTPAVTTATTGLDQNSLEASPALAHLLYCYQMLRAHWELAGQAADADLKPGRPARSGGLTPGPK</sequence>
<reference evidence="2" key="1">
    <citation type="submission" date="2018-11" db="EMBL/GenBank/DDBJ databases">
        <authorList>
            <consortium name="Pathogen Informatics"/>
        </authorList>
    </citation>
    <scope>NUCLEOTIDE SEQUENCE</scope>
</reference>
<name>A0A3S4ZYH4_9PLAT</name>
<proteinExistence type="predicted"/>
<evidence type="ECO:0000313" key="3">
    <source>
        <dbReference type="Proteomes" id="UP000784294"/>
    </source>
</evidence>